<dbReference type="EMBL" id="FTOI01000011">
    <property type="protein sequence ID" value="SIS91480.1"/>
    <property type="molecule type" value="Genomic_DNA"/>
</dbReference>
<evidence type="ECO:0000313" key="3">
    <source>
        <dbReference type="Proteomes" id="UP000185839"/>
    </source>
</evidence>
<reference evidence="3" key="1">
    <citation type="submission" date="2017-01" db="EMBL/GenBank/DDBJ databases">
        <authorList>
            <person name="Varghese N."/>
            <person name="Submissions S."/>
        </authorList>
    </citation>
    <scope>NUCLEOTIDE SEQUENCE [LARGE SCALE GENOMIC DNA]</scope>
    <source>
        <strain evidence="3">DSM 23145</strain>
    </source>
</reference>
<feature type="signal peptide" evidence="1">
    <location>
        <begin position="1"/>
        <end position="18"/>
    </location>
</feature>
<dbReference type="Proteomes" id="UP000185839">
    <property type="component" value="Unassembled WGS sequence"/>
</dbReference>
<keyword evidence="1" id="KW-0732">Signal</keyword>
<sequence>MKKILSVIAFTAFTAAFAQETPKKDCCAGKDKKECKMDDKKMAKTCDMKDHKNCKMDKKDCKEKKASKKAA</sequence>
<proteinExistence type="predicted"/>
<protein>
    <recommendedName>
        <fullName evidence="4">Pentapeptide MXKDX repeat protein</fullName>
    </recommendedName>
</protein>
<evidence type="ECO:0000313" key="2">
    <source>
        <dbReference type="EMBL" id="SIS91480.1"/>
    </source>
</evidence>
<organism evidence="2 3">
    <name type="scientific">Kaistella chaponensis</name>
    <dbReference type="NCBI Taxonomy" id="713588"/>
    <lineage>
        <taxon>Bacteria</taxon>
        <taxon>Pseudomonadati</taxon>
        <taxon>Bacteroidota</taxon>
        <taxon>Flavobacteriia</taxon>
        <taxon>Flavobacteriales</taxon>
        <taxon>Weeksellaceae</taxon>
        <taxon>Chryseobacterium group</taxon>
        <taxon>Kaistella</taxon>
    </lineage>
</organism>
<feature type="chain" id="PRO_5012275370" description="Pentapeptide MXKDX repeat protein" evidence="1">
    <location>
        <begin position="19"/>
        <end position="71"/>
    </location>
</feature>
<dbReference type="RefSeq" id="WP_076387576.1">
    <property type="nucleotide sequence ID" value="NZ_DAOOBN010000049.1"/>
</dbReference>
<dbReference type="STRING" id="713588.SAMN05421789_1111"/>
<dbReference type="AlphaFoldDB" id="A0A1N7MZH2"/>
<evidence type="ECO:0008006" key="4">
    <source>
        <dbReference type="Google" id="ProtNLM"/>
    </source>
</evidence>
<evidence type="ECO:0000256" key="1">
    <source>
        <dbReference type="SAM" id="SignalP"/>
    </source>
</evidence>
<accession>A0A1N7MZH2</accession>
<name>A0A1N7MZH2_9FLAO</name>
<gene>
    <name evidence="2" type="ORF">SAMN05421789_1111</name>
</gene>
<keyword evidence="3" id="KW-1185">Reference proteome</keyword>